<gene>
    <name evidence="1" type="ORF">Q8A49_19725</name>
</gene>
<dbReference type="RefSeq" id="WP_330159739.1">
    <property type="nucleotide sequence ID" value="NZ_BAAAJA010000041.1"/>
</dbReference>
<organism evidence="1 2">
    <name type="scientific">Nocardiopsis tropica</name>
    <dbReference type="NCBI Taxonomy" id="109330"/>
    <lineage>
        <taxon>Bacteria</taxon>
        <taxon>Bacillati</taxon>
        <taxon>Actinomycetota</taxon>
        <taxon>Actinomycetes</taxon>
        <taxon>Streptosporangiales</taxon>
        <taxon>Nocardiopsidaceae</taxon>
        <taxon>Nocardiopsis</taxon>
    </lineage>
</organism>
<reference evidence="1 2" key="1">
    <citation type="submission" date="2023-07" db="EMBL/GenBank/DDBJ databases">
        <authorList>
            <person name="Girao M."/>
            <person name="Carvalho M.F."/>
        </authorList>
    </citation>
    <scope>NUCLEOTIDE SEQUENCE [LARGE SCALE GENOMIC DNA]</scope>
    <source>
        <strain evidence="1 2">66/93</strain>
    </source>
</reference>
<sequence>MDVALLVLAVTVAVVAAVGALVFAGSAAERRRAKALAAWAEREGWRYDRERPELVDRFSGDPFVEGRSDARATHVLCTELRGHRVLAFEYRYSSSHHDGRQTRTATHTHTVVVLPVPSGAPVLELREEALGHAVLGPLGVHDLRLGETAFDSLFYVATSDDGFARAVLDEDVRSWLAGAGAAAVPFRIHGDRLLCWDHRELDAERVRASARTMVGLLERIPASAWEGAPKAPKVRP</sequence>
<name>A0ABU7KTW0_9ACTN</name>
<comment type="caution">
    <text evidence="1">The sequence shown here is derived from an EMBL/GenBank/DDBJ whole genome shotgun (WGS) entry which is preliminary data.</text>
</comment>
<proteinExistence type="predicted"/>
<dbReference type="EMBL" id="JAUUCC010000053">
    <property type="protein sequence ID" value="MEE2052735.1"/>
    <property type="molecule type" value="Genomic_DNA"/>
</dbReference>
<accession>A0ABU7KTW0</accession>
<evidence type="ECO:0008006" key="3">
    <source>
        <dbReference type="Google" id="ProtNLM"/>
    </source>
</evidence>
<protein>
    <recommendedName>
        <fullName evidence="3">Secreted protein</fullName>
    </recommendedName>
</protein>
<evidence type="ECO:0000313" key="1">
    <source>
        <dbReference type="EMBL" id="MEE2052735.1"/>
    </source>
</evidence>
<evidence type="ECO:0000313" key="2">
    <source>
        <dbReference type="Proteomes" id="UP001348641"/>
    </source>
</evidence>
<dbReference type="Proteomes" id="UP001348641">
    <property type="component" value="Unassembled WGS sequence"/>
</dbReference>